<evidence type="ECO:0000313" key="2">
    <source>
        <dbReference type="EMBL" id="MCP2175885.1"/>
    </source>
</evidence>
<dbReference type="Proteomes" id="UP001206895">
    <property type="component" value="Unassembled WGS sequence"/>
</dbReference>
<sequence length="167" mass="17784">MSQPSFAGILPDEHVRYEASFTPHLILKHIKTTLVVTDRRVLVHHPHVIFGFIEHGYAKREIPLRHVSLVAAGTRTSTSEVMKALVAALFGFVIITSGSGFGGAIGAIAILVGLVLLGAAVLWFLGAYGNAVSIHSTSGASIEARGSKQEFTQIQQVGDEVGRLLST</sequence>
<gene>
    <name evidence="2" type="ORF">LX13_001704</name>
</gene>
<reference evidence="2 3" key="1">
    <citation type="submission" date="2022-06" db="EMBL/GenBank/DDBJ databases">
        <title>Genomic Encyclopedia of Archaeal and Bacterial Type Strains, Phase II (KMG-II): from individual species to whole genera.</title>
        <authorList>
            <person name="Goeker M."/>
        </authorList>
    </citation>
    <scope>NUCLEOTIDE SEQUENCE [LARGE SCALE GENOMIC DNA]</scope>
    <source>
        <strain evidence="2 3">DSM 44693</strain>
    </source>
</reference>
<evidence type="ECO:0000313" key="3">
    <source>
        <dbReference type="Proteomes" id="UP001206895"/>
    </source>
</evidence>
<keyword evidence="1" id="KW-0812">Transmembrane</keyword>
<comment type="caution">
    <text evidence="2">The sequence shown here is derived from an EMBL/GenBank/DDBJ whole genome shotgun (WGS) entry which is preliminary data.</text>
</comment>
<dbReference type="RefSeq" id="WP_253660923.1">
    <property type="nucleotide sequence ID" value="NZ_BAAAJQ010000001.1"/>
</dbReference>
<feature type="transmembrane region" description="Helical" evidence="1">
    <location>
        <begin position="84"/>
        <end position="101"/>
    </location>
</feature>
<organism evidence="2 3">
    <name type="scientific">Williamsia maris</name>
    <dbReference type="NCBI Taxonomy" id="72806"/>
    <lineage>
        <taxon>Bacteria</taxon>
        <taxon>Bacillati</taxon>
        <taxon>Actinomycetota</taxon>
        <taxon>Actinomycetes</taxon>
        <taxon>Mycobacteriales</taxon>
        <taxon>Nocardiaceae</taxon>
        <taxon>Williamsia</taxon>
    </lineage>
</organism>
<evidence type="ECO:0000256" key="1">
    <source>
        <dbReference type="SAM" id="Phobius"/>
    </source>
</evidence>
<keyword evidence="3" id="KW-1185">Reference proteome</keyword>
<keyword evidence="1" id="KW-0472">Membrane</keyword>
<accession>A0ABT1HCA2</accession>
<feature type="transmembrane region" description="Helical" evidence="1">
    <location>
        <begin position="107"/>
        <end position="128"/>
    </location>
</feature>
<proteinExistence type="predicted"/>
<protein>
    <submittedName>
        <fullName evidence="2">Uncharacterized protein</fullName>
    </submittedName>
</protein>
<name>A0ABT1HCA2_9NOCA</name>
<keyword evidence="1" id="KW-1133">Transmembrane helix</keyword>
<dbReference type="EMBL" id="JAMTCJ010000002">
    <property type="protein sequence ID" value="MCP2175885.1"/>
    <property type="molecule type" value="Genomic_DNA"/>
</dbReference>